<reference evidence="2" key="1">
    <citation type="submission" date="2019-03" db="EMBL/GenBank/DDBJ databases">
        <title>Long read genome sequence of the mycoparasitic Pythium oligandrum ATCC 38472 isolated from sugarbeet rhizosphere.</title>
        <authorList>
            <person name="Gaulin E."/>
        </authorList>
    </citation>
    <scope>NUCLEOTIDE SEQUENCE</scope>
    <source>
        <strain evidence="2">ATCC 38472_TT</strain>
    </source>
</reference>
<proteinExistence type="predicted"/>
<dbReference type="InterPro" id="IPR043136">
    <property type="entry name" value="B30.2/SPRY_sf"/>
</dbReference>
<accession>A0A8K1CFZ2</accession>
<evidence type="ECO:0008006" key="4">
    <source>
        <dbReference type="Google" id="ProtNLM"/>
    </source>
</evidence>
<dbReference type="OrthoDB" id="67358at2759"/>
<dbReference type="AlphaFoldDB" id="A0A8K1CFZ2"/>
<evidence type="ECO:0000313" key="2">
    <source>
        <dbReference type="EMBL" id="TMW62329.1"/>
    </source>
</evidence>
<dbReference type="Gene3D" id="2.60.120.920">
    <property type="match status" value="1"/>
</dbReference>
<name>A0A8K1CFZ2_PYTOL</name>
<protein>
    <recommendedName>
        <fullName evidence="4">SPRY domain-containing protein</fullName>
    </recommendedName>
</protein>
<dbReference type="EMBL" id="SPLM01000074">
    <property type="protein sequence ID" value="TMW62329.1"/>
    <property type="molecule type" value="Genomic_DNA"/>
</dbReference>
<gene>
    <name evidence="2" type="ORF">Poli38472_009822</name>
</gene>
<dbReference type="Proteomes" id="UP000794436">
    <property type="component" value="Unassembled WGS sequence"/>
</dbReference>
<organism evidence="2 3">
    <name type="scientific">Pythium oligandrum</name>
    <name type="common">Mycoparasitic fungus</name>
    <dbReference type="NCBI Taxonomy" id="41045"/>
    <lineage>
        <taxon>Eukaryota</taxon>
        <taxon>Sar</taxon>
        <taxon>Stramenopiles</taxon>
        <taxon>Oomycota</taxon>
        <taxon>Peronosporomycetes</taxon>
        <taxon>Pythiales</taxon>
        <taxon>Pythiaceae</taxon>
        <taxon>Pythium</taxon>
    </lineage>
</organism>
<keyword evidence="3" id="KW-1185">Reference proteome</keyword>
<sequence>MIDTRSRFTAPPLPRFPDIPIIPRAHGDTSDDSDEELELFASKEFFTIQEDLFLVRHHCFQPETVLPELVTKFRREFGDSKSSDDLMMRLHLLQSDAFRALFVLYLKAVSLNRGINTMPSTAAPATVRPEVLVLLQSSRTTCETRLLQLIYDDEKLQQAEVAEMVNIEVTSRNFPKYSRPAHKRQLQRCSKVIQDLYRNVEPGLGGTTTPHQAFTLHAANTATEKLHFTDSVSFYDSVMVFNHLEQPVLDRLLLFAKDPHVMERYTLQKQQQQESTHIKRELRYQLQQIFEAQRQIHEVKLEEQRRSEYERVKEHLEQTLEEDILHLRRMHEMLLQAERAKINAKYDAQIALVTTQIQQMRTEIATLQRECDNNGWNTLDREIMQSSVQIERIFGSSDYILRLLILAEDLDAEPLRRALIRYLSRDRIFPQFALRREFTSKMISETTVLAIVKGISTSDLREIDGSGKSFVYHELTARELHTRKIAFGRFLASLTNDQLRAVSRFREAKNPSMTEDFFSAEMLAQITAVHDFPELLDREFARRREFTTVKMNSLTVDREVSFSEDDCVLQLEASHRYCAVFATKERKHGECGKWMFEVTIEVFAGEGESMLVGWEVPRSHITSPSGDSLSSMAKLPAFVPGLSPGSDGRSFGITWQSDGGLEMGMLHANGQSKSGVPCFRAGDVLACTINQDELVPLFRFYLNGVQVLPPMAPATSTFTPPASVIPGASSSAGSDGIACQNAVYCLFPVLSMYSSRKKPQMRTRFNFRGNFQYPLPGFEPYGAPL</sequence>
<comment type="caution">
    <text evidence="2">The sequence shown here is derived from an EMBL/GenBank/DDBJ whole genome shotgun (WGS) entry which is preliminary data.</text>
</comment>
<evidence type="ECO:0000313" key="3">
    <source>
        <dbReference type="Proteomes" id="UP000794436"/>
    </source>
</evidence>
<evidence type="ECO:0000256" key="1">
    <source>
        <dbReference type="SAM" id="MobiDB-lite"/>
    </source>
</evidence>
<feature type="region of interest" description="Disordered" evidence="1">
    <location>
        <begin position="1"/>
        <end position="33"/>
    </location>
</feature>